<feature type="compositionally biased region" description="Basic residues" evidence="1">
    <location>
        <begin position="1"/>
        <end position="12"/>
    </location>
</feature>
<sequence length="132" mass="14488">MRARLQSQRRIKLPQSSQRSRSRKTQTLVFEVESNKSPETSSERRQQLQPGRAPPRFSRLGERGGGSLSAHYRKQGNNNKSLRAARVPGKGCFFPRTAARSAEPGPELPGRQAGGSAPRSGAALWSPPLIND</sequence>
<feature type="compositionally biased region" description="Basic and acidic residues" evidence="1">
    <location>
        <begin position="33"/>
        <end position="46"/>
    </location>
</feature>
<comment type="caution">
    <text evidence="2">The sequence shown here is derived from an EMBL/GenBank/DDBJ whole genome shotgun (WGS) entry which is preliminary data.</text>
</comment>
<reference evidence="2" key="1">
    <citation type="journal article" date="2022" name="bioRxiv">
        <title>Sequencing and chromosome-scale assembly of the giantPleurodeles waltlgenome.</title>
        <authorList>
            <person name="Brown T."/>
            <person name="Elewa A."/>
            <person name="Iarovenko S."/>
            <person name="Subramanian E."/>
            <person name="Araus A.J."/>
            <person name="Petzold A."/>
            <person name="Susuki M."/>
            <person name="Suzuki K.-i.T."/>
            <person name="Hayashi T."/>
            <person name="Toyoda A."/>
            <person name="Oliveira C."/>
            <person name="Osipova E."/>
            <person name="Leigh N.D."/>
            <person name="Simon A."/>
            <person name="Yun M.H."/>
        </authorList>
    </citation>
    <scope>NUCLEOTIDE SEQUENCE</scope>
    <source>
        <strain evidence="2">20211129_DDA</strain>
        <tissue evidence="2">Liver</tissue>
    </source>
</reference>
<dbReference type="AlphaFoldDB" id="A0AAV7LRQ5"/>
<organism evidence="2 3">
    <name type="scientific">Pleurodeles waltl</name>
    <name type="common">Iberian ribbed newt</name>
    <dbReference type="NCBI Taxonomy" id="8319"/>
    <lineage>
        <taxon>Eukaryota</taxon>
        <taxon>Metazoa</taxon>
        <taxon>Chordata</taxon>
        <taxon>Craniata</taxon>
        <taxon>Vertebrata</taxon>
        <taxon>Euteleostomi</taxon>
        <taxon>Amphibia</taxon>
        <taxon>Batrachia</taxon>
        <taxon>Caudata</taxon>
        <taxon>Salamandroidea</taxon>
        <taxon>Salamandridae</taxon>
        <taxon>Pleurodelinae</taxon>
        <taxon>Pleurodeles</taxon>
    </lineage>
</organism>
<evidence type="ECO:0000313" key="2">
    <source>
        <dbReference type="EMBL" id="KAJ1093079.1"/>
    </source>
</evidence>
<accession>A0AAV7LRQ5</accession>
<dbReference type="Proteomes" id="UP001066276">
    <property type="component" value="Chromosome 11"/>
</dbReference>
<protein>
    <submittedName>
        <fullName evidence="2">Uncharacterized protein</fullName>
    </submittedName>
</protein>
<gene>
    <name evidence="2" type="ORF">NDU88_006188</name>
</gene>
<name>A0AAV7LRQ5_PLEWA</name>
<dbReference type="EMBL" id="JANPWB010000015">
    <property type="protein sequence ID" value="KAJ1093079.1"/>
    <property type="molecule type" value="Genomic_DNA"/>
</dbReference>
<keyword evidence="3" id="KW-1185">Reference proteome</keyword>
<evidence type="ECO:0000313" key="3">
    <source>
        <dbReference type="Proteomes" id="UP001066276"/>
    </source>
</evidence>
<evidence type="ECO:0000256" key="1">
    <source>
        <dbReference type="SAM" id="MobiDB-lite"/>
    </source>
</evidence>
<proteinExistence type="predicted"/>
<feature type="region of interest" description="Disordered" evidence="1">
    <location>
        <begin position="1"/>
        <end position="132"/>
    </location>
</feature>